<dbReference type="EMBL" id="LN907858">
    <property type="protein sequence ID" value="CUU39516.1"/>
    <property type="molecule type" value="Genomic_DNA"/>
</dbReference>
<protein>
    <submittedName>
        <fullName evidence="1">Uncharacterized protein</fullName>
    </submittedName>
</protein>
<proteinExistence type="predicted"/>
<gene>
    <name evidence="1" type="ORF">BN2458_PEG0630</name>
</gene>
<dbReference type="Proteomes" id="UP000064525">
    <property type="component" value="Chromosome I"/>
</dbReference>
<dbReference type="GeneID" id="78150912"/>
<sequence length="178" mass="20518">MLFTRIFIIIMCVLCVGCSDFHRKDFVHIPSAHNSTQKTQKENAIQAMRKGQILDNNRTRVLMIVRYMNEVSKDFVSGSDEVFLVEMYARDEKIAQNRLSFTLKNTYKSIEAYEVLIQDKRDLGQFAPDIVYNDIYKVSFSSIGFRGRDSLKLIAHIKGIGDISFDFGYIKLKGNLAR</sequence>
<dbReference type="RefSeq" id="WP_034325991.1">
    <property type="nucleotide sequence ID" value="NZ_CAJTQN010000005.1"/>
</dbReference>
<organism evidence="1 2">
    <name type="scientific">Helicobacter typhlonius</name>
    <dbReference type="NCBI Taxonomy" id="76936"/>
    <lineage>
        <taxon>Bacteria</taxon>
        <taxon>Pseudomonadati</taxon>
        <taxon>Campylobacterota</taxon>
        <taxon>Epsilonproteobacteria</taxon>
        <taxon>Campylobacterales</taxon>
        <taxon>Helicobacteraceae</taxon>
        <taxon>Helicobacter</taxon>
    </lineage>
</organism>
<dbReference type="KEGG" id="hty:BN2458_PEG0630"/>
<evidence type="ECO:0000313" key="2">
    <source>
        <dbReference type="Proteomes" id="UP000064525"/>
    </source>
</evidence>
<accession>A0A099UF86</accession>
<dbReference type="AlphaFoldDB" id="A0A099UF86"/>
<name>A0A099UF86_9HELI</name>
<evidence type="ECO:0000313" key="1">
    <source>
        <dbReference type="EMBL" id="CUU39516.1"/>
    </source>
</evidence>
<reference evidence="2" key="1">
    <citation type="submission" date="2015-11" db="EMBL/GenBank/DDBJ databases">
        <authorList>
            <person name="Anvar S.Y."/>
        </authorList>
    </citation>
    <scope>NUCLEOTIDE SEQUENCE [LARGE SCALE GENOMIC DNA]</scope>
</reference>
<dbReference type="PATRIC" id="fig|76936.10.peg.616"/>